<evidence type="ECO:0000313" key="15">
    <source>
        <dbReference type="Proteomes" id="UP000444318"/>
    </source>
</evidence>
<dbReference type="InterPro" id="IPR010617">
    <property type="entry name" value="TMEM175-like"/>
</dbReference>
<evidence type="ECO:0000256" key="8">
    <source>
        <dbReference type="ARBA" id="ARBA00022989"/>
    </source>
</evidence>
<feature type="transmembrane region" description="Helical" evidence="13">
    <location>
        <begin position="39"/>
        <end position="57"/>
    </location>
</feature>
<keyword evidence="15" id="KW-1185">Reference proteome</keyword>
<evidence type="ECO:0000256" key="4">
    <source>
        <dbReference type="ARBA" id="ARBA00022538"/>
    </source>
</evidence>
<dbReference type="AlphaFoldDB" id="A0A843SL57"/>
<evidence type="ECO:0000256" key="2">
    <source>
        <dbReference type="ARBA" id="ARBA00006920"/>
    </source>
</evidence>
<keyword evidence="5 13" id="KW-0812">Transmembrane</keyword>
<dbReference type="Proteomes" id="UP000444318">
    <property type="component" value="Unassembled WGS sequence"/>
</dbReference>
<name>A0A843SL57_9BURK</name>
<keyword evidence="6" id="KW-0631">Potassium channel</keyword>
<evidence type="ECO:0000313" key="14">
    <source>
        <dbReference type="EMBL" id="MQA22790.1"/>
    </source>
</evidence>
<evidence type="ECO:0000256" key="6">
    <source>
        <dbReference type="ARBA" id="ARBA00022826"/>
    </source>
</evidence>
<accession>A0A843SL57</accession>
<evidence type="ECO:0000256" key="12">
    <source>
        <dbReference type="ARBA" id="ARBA00034430"/>
    </source>
</evidence>
<keyword evidence="9" id="KW-0406">Ion transport</keyword>
<evidence type="ECO:0000256" key="1">
    <source>
        <dbReference type="ARBA" id="ARBA00004141"/>
    </source>
</evidence>
<evidence type="ECO:0000256" key="9">
    <source>
        <dbReference type="ARBA" id="ARBA00023065"/>
    </source>
</evidence>
<dbReference type="Pfam" id="PF06736">
    <property type="entry name" value="TMEM175"/>
    <property type="match status" value="1"/>
</dbReference>
<dbReference type="GO" id="GO:0005267">
    <property type="term" value="F:potassium channel activity"/>
    <property type="evidence" value="ECO:0007669"/>
    <property type="project" value="UniProtKB-KW"/>
</dbReference>
<reference evidence="14 15" key="1">
    <citation type="submission" date="2019-10" db="EMBL/GenBank/DDBJ databases">
        <title>Two novel species isolated from a subtropical stream in China.</title>
        <authorList>
            <person name="Lu H."/>
        </authorList>
    </citation>
    <scope>NUCLEOTIDE SEQUENCE [LARGE SCALE GENOMIC DNA]</scope>
    <source>
        <strain evidence="14 15">FT103W</strain>
    </source>
</reference>
<comment type="subcellular location">
    <subcellularLocation>
        <location evidence="1">Membrane</location>
        <topology evidence="1">Multi-pass membrane protein</topology>
    </subcellularLocation>
</comment>
<comment type="similarity">
    <text evidence="2">Belongs to the TMEM175 family.</text>
</comment>
<dbReference type="GO" id="GO:0015252">
    <property type="term" value="F:proton channel activity"/>
    <property type="evidence" value="ECO:0007669"/>
    <property type="project" value="InterPro"/>
</dbReference>
<keyword evidence="8 13" id="KW-1133">Transmembrane helix</keyword>
<proteinExistence type="inferred from homology"/>
<sequence>MGKGRLEAFSDGVIAIIITIMVLELKVPHGADWAALQPLWPVFLSYVLSFIYVGIYWNKLQYRNNPPEF</sequence>
<keyword evidence="7" id="KW-0630">Potassium</keyword>
<evidence type="ECO:0000256" key="5">
    <source>
        <dbReference type="ARBA" id="ARBA00022692"/>
    </source>
</evidence>
<keyword evidence="10 13" id="KW-0472">Membrane</keyword>
<comment type="catalytic activity">
    <reaction evidence="12">
        <text>K(+)(in) = K(+)(out)</text>
        <dbReference type="Rhea" id="RHEA:29463"/>
        <dbReference type="ChEBI" id="CHEBI:29103"/>
    </reaction>
</comment>
<comment type="caution">
    <text evidence="14">The sequence shown here is derived from an EMBL/GenBank/DDBJ whole genome shotgun (WGS) entry which is preliminary data.</text>
</comment>
<evidence type="ECO:0000256" key="7">
    <source>
        <dbReference type="ARBA" id="ARBA00022958"/>
    </source>
</evidence>
<evidence type="ECO:0000256" key="13">
    <source>
        <dbReference type="SAM" id="Phobius"/>
    </source>
</evidence>
<protein>
    <submittedName>
        <fullName evidence="14">DUF1211 domain-containing protein</fullName>
    </submittedName>
</protein>
<evidence type="ECO:0000256" key="11">
    <source>
        <dbReference type="ARBA" id="ARBA00023303"/>
    </source>
</evidence>
<keyword evidence="4" id="KW-0633">Potassium transport</keyword>
<keyword evidence="3" id="KW-0813">Transport</keyword>
<dbReference type="EMBL" id="WHUF01000007">
    <property type="protein sequence ID" value="MQA22790.1"/>
    <property type="molecule type" value="Genomic_DNA"/>
</dbReference>
<feature type="transmembrane region" description="Helical" evidence="13">
    <location>
        <begin position="9"/>
        <end position="27"/>
    </location>
</feature>
<evidence type="ECO:0000256" key="10">
    <source>
        <dbReference type="ARBA" id="ARBA00023136"/>
    </source>
</evidence>
<evidence type="ECO:0000256" key="3">
    <source>
        <dbReference type="ARBA" id="ARBA00022448"/>
    </source>
</evidence>
<dbReference type="GO" id="GO:0016020">
    <property type="term" value="C:membrane"/>
    <property type="evidence" value="ECO:0007669"/>
    <property type="project" value="UniProtKB-SubCell"/>
</dbReference>
<gene>
    <name evidence="14" type="ORF">GEV01_25025</name>
</gene>
<organism evidence="14 15">
    <name type="scientific">Rugamonas rivuli</name>
    <dbReference type="NCBI Taxonomy" id="2743358"/>
    <lineage>
        <taxon>Bacteria</taxon>
        <taxon>Pseudomonadati</taxon>
        <taxon>Pseudomonadota</taxon>
        <taxon>Betaproteobacteria</taxon>
        <taxon>Burkholderiales</taxon>
        <taxon>Oxalobacteraceae</taxon>
        <taxon>Telluria group</taxon>
        <taxon>Rugamonas</taxon>
    </lineage>
</organism>
<keyword evidence="11" id="KW-0407">Ion channel</keyword>